<reference evidence="3" key="1">
    <citation type="submission" date="2024-04" db="EMBL/GenBank/DDBJ databases">
        <title>Salinicola lusitanus LLJ914,a marine bacterium isolated from the Okinawa Trough.</title>
        <authorList>
            <person name="Li J."/>
        </authorList>
    </citation>
    <scope>NUCLEOTIDE SEQUENCE [LARGE SCALE GENOMIC DNA]</scope>
</reference>
<dbReference type="AlphaFoldDB" id="A0AAW0N1Z8"/>
<protein>
    <recommendedName>
        <fullName evidence="1">Telomere-length maintenance and DNA damage repair domain-containing protein</fullName>
    </recommendedName>
</protein>
<dbReference type="EMBL" id="JBBPFD010000021">
    <property type="protein sequence ID" value="KAK7882896.1"/>
    <property type="molecule type" value="Genomic_DNA"/>
</dbReference>
<dbReference type="GO" id="GO:0006974">
    <property type="term" value="P:DNA damage response"/>
    <property type="evidence" value="ECO:0007669"/>
    <property type="project" value="InterPro"/>
</dbReference>
<dbReference type="GO" id="GO:0004674">
    <property type="term" value="F:protein serine/threonine kinase activity"/>
    <property type="evidence" value="ECO:0007669"/>
    <property type="project" value="InterPro"/>
</dbReference>
<name>A0AAW0N1Z8_9GOBI</name>
<dbReference type="PANTHER" id="PTHR37079">
    <property type="entry name" value="SERINE/THREONINE-PROTEIN KINASE ATM"/>
    <property type="match status" value="1"/>
</dbReference>
<dbReference type="InterPro" id="IPR038980">
    <property type="entry name" value="ATM_plant"/>
</dbReference>
<evidence type="ECO:0000259" key="1">
    <source>
        <dbReference type="SMART" id="SM01342"/>
    </source>
</evidence>
<keyword evidence="3" id="KW-1185">Reference proteome</keyword>
<dbReference type="PANTHER" id="PTHR37079:SF4">
    <property type="entry name" value="SERINE_THREONINE-PROTEIN KINASE ATM"/>
    <property type="match status" value="1"/>
</dbReference>
<dbReference type="Proteomes" id="UP001460270">
    <property type="component" value="Unassembled WGS sequence"/>
</dbReference>
<dbReference type="InterPro" id="IPR021668">
    <property type="entry name" value="TAN"/>
</dbReference>
<evidence type="ECO:0000313" key="2">
    <source>
        <dbReference type="EMBL" id="KAK7882896.1"/>
    </source>
</evidence>
<comment type="caution">
    <text evidence="2">The sequence shown here is derived from an EMBL/GenBank/DDBJ whole genome shotgun (WGS) entry which is preliminary data.</text>
</comment>
<proteinExistence type="predicted"/>
<gene>
    <name evidence="2" type="ORF">WMY93_029070</name>
</gene>
<sequence>MSLALHDLLVCCRGLESDKATERKKEAERFRRLLRSPDTVQELDRTSGPKVKAPSNSHGMLCSGGPRLKCSELLKHVMEVLQCSYSCSVYGEDYSSLLLKDILSVRKYWCDITSQQWHSILDLFCGLFSSSKSINRVTYQCKAREAPDCYRKFGLSFKCLFEICFNELPNEVCRLGEELLPPLLFVWADMRPSGNLKEEIVEFCQLQICLHHPKGARTQDAGGHAEDWTRWHSQLYSMYDTLVREISDIGSRGKYHTGSRNIALKDSLVQLTADLCHMLFSEQNDVQSLEVTQASFKAIQMGSPAHGAAIKNVE</sequence>
<feature type="domain" description="Telomere-length maintenance and DNA damage repair" evidence="1">
    <location>
        <begin position="1"/>
        <end position="119"/>
    </location>
</feature>
<dbReference type="SMART" id="SM01342">
    <property type="entry name" value="TAN"/>
    <property type="match status" value="1"/>
</dbReference>
<organism evidence="2 3">
    <name type="scientific">Mugilogobius chulae</name>
    <name type="common">yellowstripe goby</name>
    <dbReference type="NCBI Taxonomy" id="88201"/>
    <lineage>
        <taxon>Eukaryota</taxon>
        <taxon>Metazoa</taxon>
        <taxon>Chordata</taxon>
        <taxon>Craniata</taxon>
        <taxon>Vertebrata</taxon>
        <taxon>Euteleostomi</taxon>
        <taxon>Actinopterygii</taxon>
        <taxon>Neopterygii</taxon>
        <taxon>Teleostei</taxon>
        <taxon>Neoteleostei</taxon>
        <taxon>Acanthomorphata</taxon>
        <taxon>Gobiaria</taxon>
        <taxon>Gobiiformes</taxon>
        <taxon>Gobioidei</taxon>
        <taxon>Gobiidae</taxon>
        <taxon>Gobionellinae</taxon>
        <taxon>Mugilogobius</taxon>
    </lineage>
</organism>
<accession>A0AAW0N1Z8</accession>
<evidence type="ECO:0000313" key="3">
    <source>
        <dbReference type="Proteomes" id="UP001460270"/>
    </source>
</evidence>